<name>A0A9Q5D0J3_9BACT</name>
<evidence type="ECO:0000313" key="1">
    <source>
        <dbReference type="EMBL" id="NSL85884.1"/>
    </source>
</evidence>
<dbReference type="RefSeq" id="WP_160714953.1">
    <property type="nucleotide sequence ID" value="NZ_JAABOK010000008.1"/>
</dbReference>
<organism evidence="1 2">
    <name type="scientific">Chitinophaga solisilvae</name>
    <dbReference type="NCBI Taxonomy" id="1233460"/>
    <lineage>
        <taxon>Bacteria</taxon>
        <taxon>Pseudomonadati</taxon>
        <taxon>Bacteroidota</taxon>
        <taxon>Chitinophagia</taxon>
        <taxon>Chitinophagales</taxon>
        <taxon>Chitinophagaceae</taxon>
        <taxon>Chitinophaga</taxon>
    </lineage>
</organism>
<dbReference type="EMBL" id="RIAR02000001">
    <property type="protein sequence ID" value="NSL85884.1"/>
    <property type="molecule type" value="Genomic_DNA"/>
</dbReference>
<reference evidence="1" key="1">
    <citation type="submission" date="2020-05" db="EMBL/GenBank/DDBJ databases">
        <title>Chitinophaga laudate sp. nov., isolated from a tropical peat swamp.</title>
        <authorList>
            <person name="Goh C.B.S."/>
            <person name="Lee M.S."/>
            <person name="Parimannan S."/>
            <person name="Pasbakhsh P."/>
            <person name="Yule C.M."/>
            <person name="Rajandas H."/>
            <person name="Loke S."/>
            <person name="Croft L."/>
            <person name="Tan J.B.L."/>
        </authorList>
    </citation>
    <scope>NUCLEOTIDE SEQUENCE</scope>
    <source>
        <strain evidence="1">Mgbs1</strain>
    </source>
</reference>
<dbReference type="Proteomes" id="UP000281028">
    <property type="component" value="Unassembled WGS sequence"/>
</dbReference>
<dbReference type="InterPro" id="IPR045990">
    <property type="entry name" value="DUF5946"/>
</dbReference>
<evidence type="ECO:0000313" key="2">
    <source>
        <dbReference type="Proteomes" id="UP000281028"/>
    </source>
</evidence>
<dbReference type="AlphaFoldDB" id="A0A9Q5D0J3"/>
<protein>
    <submittedName>
        <fullName evidence="1">Uncharacterized protein</fullName>
    </submittedName>
</protein>
<gene>
    <name evidence="1" type="ORF">ECE50_003515</name>
</gene>
<keyword evidence="2" id="KW-1185">Reference proteome</keyword>
<accession>A0A9Q5D0J3</accession>
<comment type="caution">
    <text evidence="1">The sequence shown here is derived from an EMBL/GenBank/DDBJ whole genome shotgun (WGS) entry which is preliminary data.</text>
</comment>
<proteinExistence type="predicted"/>
<dbReference type="Pfam" id="PF19371">
    <property type="entry name" value="DUF5946"/>
    <property type="match status" value="1"/>
</dbReference>
<sequence>MRQLKKMILWKEKFADCLSVEFSNPVYFEAHHLLVTAYMLQSDGYSPEYQPEALKLLEEFLYFNAAPNHIIIRNRYAGFYGNIENNGERNIDRYNWNLDILSVSTQTADIYRQDVRRWAADVLQVMKT</sequence>